<keyword evidence="12" id="KW-0472">Membrane</keyword>
<reference evidence="16 17" key="1">
    <citation type="journal article" date="2012" name="Appl. Environ. Microbiol.">
        <title>Short-read sequencing for genomic analysis of the brown rot fungus Fibroporia radiculosa.</title>
        <authorList>
            <person name="Tang J.D."/>
            <person name="Perkins A.D."/>
            <person name="Sonstegard T.S."/>
            <person name="Schroeder S.G."/>
            <person name="Burgess S.C."/>
            <person name="Diehl S.V."/>
        </authorList>
    </citation>
    <scope>NUCLEOTIDE SEQUENCE [LARGE SCALE GENOMIC DNA]</scope>
    <source>
        <strain evidence="16 17">TFFH 294</strain>
    </source>
</reference>
<keyword evidence="15" id="KW-0732">Signal</keyword>
<dbReference type="InterPro" id="IPR002401">
    <property type="entry name" value="Cyt_P450_E_grp-I"/>
</dbReference>
<evidence type="ECO:0000256" key="14">
    <source>
        <dbReference type="RuleBase" id="RU000461"/>
    </source>
</evidence>
<organism evidence="16 17">
    <name type="scientific">Fibroporia radiculosa</name>
    <dbReference type="NCBI Taxonomy" id="599839"/>
    <lineage>
        <taxon>Eukaryota</taxon>
        <taxon>Fungi</taxon>
        <taxon>Dikarya</taxon>
        <taxon>Basidiomycota</taxon>
        <taxon>Agaricomycotina</taxon>
        <taxon>Agaricomycetes</taxon>
        <taxon>Polyporales</taxon>
        <taxon>Fibroporiaceae</taxon>
        <taxon>Fibroporia</taxon>
    </lineage>
</organism>
<dbReference type="STRING" id="599839.J4IAR9"/>
<protein>
    <recommendedName>
        <fullName evidence="18">Cytochrome P450</fullName>
    </recommendedName>
</protein>
<keyword evidence="8" id="KW-1133">Transmembrane helix</keyword>
<evidence type="ECO:0000256" key="5">
    <source>
        <dbReference type="ARBA" id="ARBA00022617"/>
    </source>
</evidence>
<keyword evidence="10 13" id="KW-0408">Iron</keyword>
<keyword evidence="11 14" id="KW-0503">Monooxygenase</keyword>
<evidence type="ECO:0000256" key="7">
    <source>
        <dbReference type="ARBA" id="ARBA00022723"/>
    </source>
</evidence>
<dbReference type="InterPro" id="IPR050364">
    <property type="entry name" value="Cytochrome_P450_fung"/>
</dbReference>
<dbReference type="PROSITE" id="PS00086">
    <property type="entry name" value="CYTOCHROME_P450"/>
    <property type="match status" value="1"/>
</dbReference>
<evidence type="ECO:0000256" key="8">
    <source>
        <dbReference type="ARBA" id="ARBA00022989"/>
    </source>
</evidence>
<keyword evidence="17" id="KW-1185">Reference proteome</keyword>
<dbReference type="GeneID" id="24098302"/>
<evidence type="ECO:0000313" key="16">
    <source>
        <dbReference type="EMBL" id="CCM03391.1"/>
    </source>
</evidence>
<dbReference type="EMBL" id="HE797112">
    <property type="protein sequence ID" value="CCM03391.1"/>
    <property type="molecule type" value="Genomic_DNA"/>
</dbReference>
<evidence type="ECO:0000256" key="13">
    <source>
        <dbReference type="PIRSR" id="PIRSR602401-1"/>
    </source>
</evidence>
<keyword evidence="6" id="KW-0812">Transmembrane</keyword>
<dbReference type="Gene3D" id="1.10.630.10">
    <property type="entry name" value="Cytochrome P450"/>
    <property type="match status" value="1"/>
</dbReference>
<dbReference type="GO" id="GO:0005506">
    <property type="term" value="F:iron ion binding"/>
    <property type="evidence" value="ECO:0007669"/>
    <property type="project" value="InterPro"/>
</dbReference>
<dbReference type="Proteomes" id="UP000006352">
    <property type="component" value="Unassembled WGS sequence"/>
</dbReference>
<proteinExistence type="inferred from homology"/>
<dbReference type="HOGENOM" id="CLU_001570_2_3_1"/>
<comment type="subcellular location">
    <subcellularLocation>
        <location evidence="2">Membrane</location>
        <topology evidence="2">Single-pass membrane protein</topology>
    </subcellularLocation>
</comment>
<comment type="pathway">
    <text evidence="3">Secondary metabolite biosynthesis.</text>
</comment>
<evidence type="ECO:0000256" key="11">
    <source>
        <dbReference type="ARBA" id="ARBA00023033"/>
    </source>
</evidence>
<evidence type="ECO:0000256" key="10">
    <source>
        <dbReference type="ARBA" id="ARBA00023004"/>
    </source>
</evidence>
<dbReference type="GO" id="GO:0020037">
    <property type="term" value="F:heme binding"/>
    <property type="evidence" value="ECO:0007669"/>
    <property type="project" value="InterPro"/>
</dbReference>
<dbReference type="GO" id="GO:0016705">
    <property type="term" value="F:oxidoreductase activity, acting on paired donors, with incorporation or reduction of molecular oxygen"/>
    <property type="evidence" value="ECO:0007669"/>
    <property type="project" value="InterPro"/>
</dbReference>
<evidence type="ECO:0000256" key="6">
    <source>
        <dbReference type="ARBA" id="ARBA00022692"/>
    </source>
</evidence>
<gene>
    <name evidence="16" type="ORF">FIBRA_05521</name>
</gene>
<dbReference type="RefSeq" id="XP_012182674.1">
    <property type="nucleotide sequence ID" value="XM_012327284.1"/>
</dbReference>
<evidence type="ECO:0000256" key="4">
    <source>
        <dbReference type="ARBA" id="ARBA00010617"/>
    </source>
</evidence>
<dbReference type="InterPro" id="IPR001128">
    <property type="entry name" value="Cyt_P450"/>
</dbReference>
<dbReference type="PANTHER" id="PTHR46300:SF7">
    <property type="entry name" value="P450, PUTATIVE (EUROFUNG)-RELATED"/>
    <property type="match status" value="1"/>
</dbReference>
<dbReference type="GO" id="GO:0004497">
    <property type="term" value="F:monooxygenase activity"/>
    <property type="evidence" value="ECO:0007669"/>
    <property type="project" value="UniProtKB-KW"/>
</dbReference>
<evidence type="ECO:0008006" key="18">
    <source>
        <dbReference type="Google" id="ProtNLM"/>
    </source>
</evidence>
<evidence type="ECO:0000256" key="3">
    <source>
        <dbReference type="ARBA" id="ARBA00005179"/>
    </source>
</evidence>
<feature type="signal peptide" evidence="15">
    <location>
        <begin position="1"/>
        <end position="20"/>
    </location>
</feature>
<evidence type="ECO:0000256" key="1">
    <source>
        <dbReference type="ARBA" id="ARBA00001971"/>
    </source>
</evidence>
<feature type="binding site" description="axial binding residue" evidence="13">
    <location>
        <position position="436"/>
    </location>
    <ligand>
        <name>heme</name>
        <dbReference type="ChEBI" id="CHEBI:30413"/>
    </ligand>
    <ligandPart>
        <name>Fe</name>
        <dbReference type="ChEBI" id="CHEBI:18248"/>
    </ligandPart>
</feature>
<dbReference type="OrthoDB" id="2789670at2759"/>
<keyword evidence="9 14" id="KW-0560">Oxidoreductase</keyword>
<dbReference type="InterPro" id="IPR017972">
    <property type="entry name" value="Cyt_P450_CS"/>
</dbReference>
<accession>J4IAR9</accession>
<evidence type="ECO:0000256" key="2">
    <source>
        <dbReference type="ARBA" id="ARBA00004167"/>
    </source>
</evidence>
<feature type="chain" id="PRO_5003778453" description="Cytochrome P450" evidence="15">
    <location>
        <begin position="21"/>
        <end position="509"/>
    </location>
</feature>
<evidence type="ECO:0000313" key="17">
    <source>
        <dbReference type="Proteomes" id="UP000006352"/>
    </source>
</evidence>
<dbReference type="Pfam" id="PF00067">
    <property type="entry name" value="p450"/>
    <property type="match status" value="1"/>
</dbReference>
<sequence length="509" mass="57019">MWPALITLVLSCTVFLSLKSFLDEKRRGRLPPGPRGWPLIGNVLDFPTTQQWKTFAQWGEKWGPLMSISLLGRRMVIINSAKVAVEMLDKKSTIYSNRPKFIVAGEMVGWETIGSMIQYGPRYRDTRRLYSQLMGSREKVNGLKSQVELASRKFLLRLLRKPEDLPAQLRLMAASTMLMLAYGYTVQENEDPIVKAVEIAMGEATRALSPGAFLVEVFPILKHVPEWVPGFAWKKEAKVMKRNLQNMCDMPFEFAKKQMAAGTDIPNLTSRNLPSCTDPEREQLLKDAASAIYAGKCGSDTTVSSITSFFLAMMCYPEVQRRAQEEIDTIIGTDRLPTLADRDSLPYVSAVCSEVMRMFVTVPTGFPHVLSEDDVHDGHYLPKDTFIIANIWQFCRDSATYADPFVFNPDRFLSSEGKVAEPDPRKLIFGFGRRVCPGADFADAVIFETCAVSLAVYNVSKPIKDGVTVEPSMEMTSGVIVHPEPFEVSIKPRSAKAEALIRSAEELED</sequence>
<evidence type="ECO:0000256" key="9">
    <source>
        <dbReference type="ARBA" id="ARBA00023002"/>
    </source>
</evidence>
<name>J4IAR9_9APHY</name>
<dbReference type="PANTHER" id="PTHR46300">
    <property type="entry name" value="P450, PUTATIVE (EUROFUNG)-RELATED-RELATED"/>
    <property type="match status" value="1"/>
</dbReference>
<dbReference type="InterPro" id="IPR036396">
    <property type="entry name" value="Cyt_P450_sf"/>
</dbReference>
<comment type="cofactor">
    <cofactor evidence="1 13">
        <name>heme</name>
        <dbReference type="ChEBI" id="CHEBI:30413"/>
    </cofactor>
</comment>
<keyword evidence="7 13" id="KW-0479">Metal-binding</keyword>
<evidence type="ECO:0000256" key="12">
    <source>
        <dbReference type="ARBA" id="ARBA00023136"/>
    </source>
</evidence>
<dbReference type="CDD" id="cd11065">
    <property type="entry name" value="CYP64-like"/>
    <property type="match status" value="1"/>
</dbReference>
<dbReference type="SUPFAM" id="SSF48264">
    <property type="entry name" value="Cytochrome P450"/>
    <property type="match status" value="1"/>
</dbReference>
<dbReference type="InParanoid" id="J4IAR9"/>
<keyword evidence="5 13" id="KW-0349">Heme</keyword>
<comment type="similarity">
    <text evidence="4 14">Belongs to the cytochrome P450 family.</text>
</comment>
<dbReference type="AlphaFoldDB" id="J4IAR9"/>
<evidence type="ECO:0000256" key="15">
    <source>
        <dbReference type="SAM" id="SignalP"/>
    </source>
</evidence>
<dbReference type="GO" id="GO:0016020">
    <property type="term" value="C:membrane"/>
    <property type="evidence" value="ECO:0007669"/>
    <property type="project" value="UniProtKB-SubCell"/>
</dbReference>
<dbReference type="PRINTS" id="PR00463">
    <property type="entry name" value="EP450I"/>
</dbReference>